<evidence type="ECO:0000256" key="5">
    <source>
        <dbReference type="ARBA" id="ARBA00022692"/>
    </source>
</evidence>
<keyword evidence="14" id="KW-0325">Glycoprotein</keyword>
<keyword evidence="9" id="KW-0418">Kinase</keyword>
<dbReference type="PROSITE" id="PS51473">
    <property type="entry name" value="GNK2"/>
    <property type="match status" value="2"/>
</dbReference>
<evidence type="ECO:0000256" key="14">
    <source>
        <dbReference type="ARBA" id="ARBA00023180"/>
    </source>
</evidence>
<dbReference type="InterPro" id="IPR001245">
    <property type="entry name" value="Ser-Thr/Tyr_kinase_cat_dom"/>
</dbReference>
<keyword evidence="11 15" id="KW-1133">Transmembrane helix</keyword>
<feature type="chain" id="PRO_5044855191" evidence="16">
    <location>
        <begin position="18"/>
        <end position="632"/>
    </location>
</feature>
<dbReference type="PANTHER" id="PTHR27002:SF181">
    <property type="entry name" value="RECEPTOR-LIKE SERINE_THREONINE-PROTEIN KINASE"/>
    <property type="match status" value="1"/>
</dbReference>
<evidence type="ECO:0000256" key="13">
    <source>
        <dbReference type="ARBA" id="ARBA00023170"/>
    </source>
</evidence>
<dbReference type="GO" id="GO:0004674">
    <property type="term" value="F:protein serine/threonine kinase activity"/>
    <property type="evidence" value="ECO:0007669"/>
    <property type="project" value="UniProtKB-KW"/>
</dbReference>
<dbReference type="AlphaFoldDB" id="A0ABD0UVM8"/>
<dbReference type="Gene3D" id="1.10.510.10">
    <property type="entry name" value="Transferase(Phosphotransferase) domain 1"/>
    <property type="match status" value="1"/>
</dbReference>
<feature type="domain" description="Gnk2-homologous" evidence="18">
    <location>
        <begin position="136"/>
        <end position="240"/>
    </location>
</feature>
<feature type="transmembrane region" description="Helical" evidence="15">
    <location>
        <begin position="282"/>
        <end position="305"/>
    </location>
</feature>
<comment type="subcellular location">
    <subcellularLocation>
        <location evidence="1">Membrane</location>
        <topology evidence="1">Single-pass membrane protein</topology>
    </subcellularLocation>
</comment>
<dbReference type="SMART" id="SM00220">
    <property type="entry name" value="S_TKc"/>
    <property type="match status" value="1"/>
</dbReference>
<sequence>MHLLFFFLLLFTAKTASQKDVIFTQCSSDVYPSSSFYEFKLRQILTNITASTPKSPLYYSALSEFGVFGFAQCRPDADQTTCETCLLYSLSKLAAASGGHGNTSSGHCGQSIFATVYQDLCLLQYSNMNFSFHQYEILVGSIPNELQQPNSVDFSRRVAELMVHIAWEASMNSTKFAVGEADVGNAQNQKIYGMVWCTLYTTSQDCFQCLLSTVPKLPYTRQGGRVFESSCLLRFEVYMFFDQNLIKKNDSPEFTGPDVGVKNDSVSAGRKGTAKCMKTETIFIVVILEGVALIICFAIIIVLLLRKVNLSIVPTKHEANEEEVRREKSLLLNFGIINAATSNFSEVYKLGEGGFGPVYKGILHDGLEIAVKRMSRTSGQGVVELKNEVDFLAKLQHRNLVRLLGCCLEKEEKLLVYEFLPNTSLDKHLFDPVRKIQLDWGTRYKIIEGIAQGLLYLHEDSRVRVIHCDLKASNILLDSNMNPKISDFGLAKLFGIDEAQGNTSKIAGTYGYMAPEYALRGLFSTKSDVYSYGVLVLEIITGQRNICLDESIDSVDILRSVWKNWKQGQALQAVDQTLGDRYLPKQALRCLHIGLLCIQEDPTQRPSMASLVVMLSSYSFMLPEPLIPTFLR</sequence>
<feature type="domain" description="Gnk2-homologous" evidence="18">
    <location>
        <begin position="19"/>
        <end position="130"/>
    </location>
</feature>
<dbReference type="EMBL" id="JANQDX010000011">
    <property type="protein sequence ID" value="KAL0916907.1"/>
    <property type="molecule type" value="Genomic_DNA"/>
</dbReference>
<keyword evidence="6 16" id="KW-0732">Signal</keyword>
<keyword evidence="5 15" id="KW-0812">Transmembrane</keyword>
<evidence type="ECO:0000256" key="1">
    <source>
        <dbReference type="ARBA" id="ARBA00004167"/>
    </source>
</evidence>
<keyword evidence="8" id="KW-0547">Nucleotide-binding</keyword>
<evidence type="ECO:0000313" key="20">
    <source>
        <dbReference type="Proteomes" id="UP001552299"/>
    </source>
</evidence>
<evidence type="ECO:0000256" key="4">
    <source>
        <dbReference type="ARBA" id="ARBA00022679"/>
    </source>
</evidence>
<evidence type="ECO:0000256" key="9">
    <source>
        <dbReference type="ARBA" id="ARBA00022777"/>
    </source>
</evidence>
<keyword evidence="20" id="KW-1185">Reference proteome</keyword>
<evidence type="ECO:0000256" key="16">
    <source>
        <dbReference type="SAM" id="SignalP"/>
    </source>
</evidence>
<dbReference type="CDD" id="cd23509">
    <property type="entry name" value="Gnk2-like"/>
    <property type="match status" value="2"/>
</dbReference>
<dbReference type="SUPFAM" id="SSF56112">
    <property type="entry name" value="Protein kinase-like (PK-like)"/>
    <property type="match status" value="1"/>
</dbReference>
<name>A0ABD0UVM8_DENTH</name>
<keyword evidence="12 15" id="KW-0472">Membrane</keyword>
<dbReference type="Pfam" id="PF07714">
    <property type="entry name" value="PK_Tyr_Ser-Thr"/>
    <property type="match status" value="1"/>
</dbReference>
<evidence type="ECO:0000256" key="2">
    <source>
        <dbReference type="ARBA" id="ARBA00022527"/>
    </source>
</evidence>
<comment type="caution">
    <text evidence="19">The sequence shown here is derived from an EMBL/GenBank/DDBJ whole genome shotgun (WGS) entry which is preliminary data.</text>
</comment>
<evidence type="ECO:0000256" key="3">
    <source>
        <dbReference type="ARBA" id="ARBA00022553"/>
    </source>
</evidence>
<dbReference type="Gene3D" id="3.30.430.20">
    <property type="entry name" value="Gnk2 domain, C-X8-C-X2-C motif"/>
    <property type="match status" value="2"/>
</dbReference>
<dbReference type="PANTHER" id="PTHR27002">
    <property type="entry name" value="RECEPTOR-LIKE SERINE/THREONINE-PROTEIN KINASE SD1-8"/>
    <property type="match status" value="1"/>
</dbReference>
<gene>
    <name evidence="19" type="ORF">M5K25_014460</name>
</gene>
<accession>A0ABD0UVM8</accession>
<keyword evidence="3" id="KW-0597">Phosphoprotein</keyword>
<keyword evidence="4" id="KW-0808">Transferase</keyword>
<dbReference type="PROSITE" id="PS50011">
    <property type="entry name" value="PROTEIN_KINASE_DOM"/>
    <property type="match status" value="1"/>
</dbReference>
<dbReference type="Gene3D" id="3.30.200.20">
    <property type="entry name" value="Phosphorylase Kinase, domain 1"/>
    <property type="match status" value="1"/>
</dbReference>
<dbReference type="InterPro" id="IPR002902">
    <property type="entry name" value="GNK2"/>
</dbReference>
<dbReference type="InterPro" id="IPR011009">
    <property type="entry name" value="Kinase-like_dom_sf"/>
</dbReference>
<dbReference type="FunFam" id="3.30.200.20:FF:000142">
    <property type="entry name" value="Cysteine-rich receptor-like protein kinase 10"/>
    <property type="match status" value="1"/>
</dbReference>
<keyword evidence="7" id="KW-0677">Repeat</keyword>
<evidence type="ECO:0000256" key="8">
    <source>
        <dbReference type="ARBA" id="ARBA00022741"/>
    </source>
</evidence>
<protein>
    <submittedName>
        <fullName evidence="19">Uncharacterized protein</fullName>
    </submittedName>
</protein>
<proteinExistence type="predicted"/>
<dbReference type="CDD" id="cd14066">
    <property type="entry name" value="STKc_IRAK"/>
    <property type="match status" value="1"/>
</dbReference>
<feature type="signal peptide" evidence="16">
    <location>
        <begin position="1"/>
        <end position="17"/>
    </location>
</feature>
<evidence type="ECO:0000256" key="10">
    <source>
        <dbReference type="ARBA" id="ARBA00022840"/>
    </source>
</evidence>
<evidence type="ECO:0000259" key="17">
    <source>
        <dbReference type="PROSITE" id="PS50011"/>
    </source>
</evidence>
<keyword evidence="13" id="KW-0675">Receptor</keyword>
<evidence type="ECO:0000259" key="18">
    <source>
        <dbReference type="PROSITE" id="PS51473"/>
    </source>
</evidence>
<dbReference type="InterPro" id="IPR038408">
    <property type="entry name" value="GNK2_sf"/>
</dbReference>
<dbReference type="GO" id="GO:0016020">
    <property type="term" value="C:membrane"/>
    <property type="evidence" value="ECO:0007669"/>
    <property type="project" value="UniProtKB-SubCell"/>
</dbReference>
<dbReference type="GO" id="GO:0009737">
    <property type="term" value="P:response to abscisic acid"/>
    <property type="evidence" value="ECO:0007669"/>
    <property type="project" value="UniProtKB-ARBA"/>
</dbReference>
<dbReference type="Pfam" id="PF01657">
    <property type="entry name" value="Stress-antifung"/>
    <property type="match status" value="2"/>
</dbReference>
<dbReference type="InterPro" id="IPR000719">
    <property type="entry name" value="Prot_kinase_dom"/>
</dbReference>
<keyword evidence="2" id="KW-0723">Serine/threonine-protein kinase</keyword>
<evidence type="ECO:0000256" key="6">
    <source>
        <dbReference type="ARBA" id="ARBA00022729"/>
    </source>
</evidence>
<keyword evidence="10" id="KW-0067">ATP-binding</keyword>
<evidence type="ECO:0000256" key="11">
    <source>
        <dbReference type="ARBA" id="ARBA00022989"/>
    </source>
</evidence>
<dbReference type="FunFam" id="1.10.510.10:FF:000343">
    <property type="entry name" value="Cysteine-rich receptor-like protein kinase 28"/>
    <property type="match status" value="1"/>
</dbReference>
<evidence type="ECO:0000256" key="15">
    <source>
        <dbReference type="SAM" id="Phobius"/>
    </source>
</evidence>
<evidence type="ECO:0000313" key="19">
    <source>
        <dbReference type="EMBL" id="KAL0916907.1"/>
    </source>
</evidence>
<dbReference type="Proteomes" id="UP001552299">
    <property type="component" value="Unassembled WGS sequence"/>
</dbReference>
<feature type="domain" description="Protein kinase" evidence="17">
    <location>
        <begin position="344"/>
        <end position="621"/>
    </location>
</feature>
<dbReference type="InterPro" id="IPR008271">
    <property type="entry name" value="Ser/Thr_kinase_AS"/>
</dbReference>
<dbReference type="PROSITE" id="PS00108">
    <property type="entry name" value="PROTEIN_KINASE_ST"/>
    <property type="match status" value="1"/>
</dbReference>
<evidence type="ECO:0000256" key="7">
    <source>
        <dbReference type="ARBA" id="ARBA00022737"/>
    </source>
</evidence>
<evidence type="ECO:0000256" key="12">
    <source>
        <dbReference type="ARBA" id="ARBA00023136"/>
    </source>
</evidence>
<dbReference type="GO" id="GO:0005524">
    <property type="term" value="F:ATP binding"/>
    <property type="evidence" value="ECO:0007669"/>
    <property type="project" value="UniProtKB-KW"/>
</dbReference>
<organism evidence="19 20">
    <name type="scientific">Dendrobium thyrsiflorum</name>
    <name type="common">Pinecone-like raceme dendrobium</name>
    <name type="synonym">Orchid</name>
    <dbReference type="NCBI Taxonomy" id="117978"/>
    <lineage>
        <taxon>Eukaryota</taxon>
        <taxon>Viridiplantae</taxon>
        <taxon>Streptophyta</taxon>
        <taxon>Embryophyta</taxon>
        <taxon>Tracheophyta</taxon>
        <taxon>Spermatophyta</taxon>
        <taxon>Magnoliopsida</taxon>
        <taxon>Liliopsida</taxon>
        <taxon>Asparagales</taxon>
        <taxon>Orchidaceae</taxon>
        <taxon>Epidendroideae</taxon>
        <taxon>Malaxideae</taxon>
        <taxon>Dendrobiinae</taxon>
        <taxon>Dendrobium</taxon>
    </lineage>
</organism>
<reference evidence="19 20" key="1">
    <citation type="journal article" date="2024" name="Plant Biotechnol. J.">
        <title>Dendrobium thyrsiflorum genome and its molecular insights into genes involved in important horticultural traits.</title>
        <authorList>
            <person name="Chen B."/>
            <person name="Wang J.Y."/>
            <person name="Zheng P.J."/>
            <person name="Li K.L."/>
            <person name="Liang Y.M."/>
            <person name="Chen X.F."/>
            <person name="Zhang C."/>
            <person name="Zhao X."/>
            <person name="He X."/>
            <person name="Zhang G.Q."/>
            <person name="Liu Z.J."/>
            <person name="Xu Q."/>
        </authorList>
    </citation>
    <scope>NUCLEOTIDE SEQUENCE [LARGE SCALE GENOMIC DNA]</scope>
    <source>
        <strain evidence="19">GZMU011</strain>
    </source>
</reference>